<comment type="caution">
    <text evidence="1">The sequence shown here is derived from an EMBL/GenBank/DDBJ whole genome shotgun (WGS) entry which is preliminary data.</text>
</comment>
<proteinExistence type="predicted"/>
<sequence>MECKCERVGMWGCHIEKSLKTMALGMRARMYQALERGNAIITGRPSGLADAAIATAIPERCGANDKQKRASYVTKDTCSRLHTAAPRSFPCKPKQHGRAARARKLKSLVTPRLRTKLCQLIQPLLLDSAPPAPRSPTTGSLLSQPRAVQRQKVNIDRMPRAAAKARAESLLCGGSVAAPTTRALARDTSTGSSNKAFSIASSGGVSTKGNLLTSLTPSEFISRSNDARGTRDTSGVLNGSISLYCFSEYTRLIAVDIKADDFSKACTNGIFLVVWVVVTFQYGVVLTFKDQLKTLIRINQENFDAAESMPEEDQALIREYAYRARWVTKVWCFSCCLNCALFPIKSLVLTLYSLYIDDFRLVPWYDCSFPSVIEEINYVQLINDVFKVLYEISLKASAIMLPITLYQVIDSFKRHELCMEYMAFILTASLLCYVPCYYSDLLMEKVFARRFQPPELVHIPGGYRISKGLFFSTYPVSRLAQVGGLLKAACSRAVPSGVLSTAADAGLLVKNSDG</sequence>
<reference evidence="1 2" key="1">
    <citation type="journal article" date="2022" name="Genome Biol. Evol.">
        <title>The Spruce Budworm Genome: Reconstructing the Evolutionary History of Antifreeze Proteins.</title>
        <authorList>
            <person name="Beliveau C."/>
            <person name="Gagne P."/>
            <person name="Picq S."/>
            <person name="Vernygora O."/>
            <person name="Keeling C.I."/>
            <person name="Pinkney K."/>
            <person name="Doucet D."/>
            <person name="Wen F."/>
            <person name="Johnston J.S."/>
            <person name="Maaroufi H."/>
            <person name="Boyle B."/>
            <person name="Laroche J."/>
            <person name="Dewar K."/>
            <person name="Juretic N."/>
            <person name="Blackburn G."/>
            <person name="Nisole A."/>
            <person name="Brunet B."/>
            <person name="Brandao M."/>
            <person name="Lumley L."/>
            <person name="Duan J."/>
            <person name="Quan G."/>
            <person name="Lucarotti C.J."/>
            <person name="Roe A.D."/>
            <person name="Sperling F.A.H."/>
            <person name="Levesque R.C."/>
            <person name="Cusson M."/>
        </authorList>
    </citation>
    <scope>NUCLEOTIDE SEQUENCE [LARGE SCALE GENOMIC DNA]</scope>
    <source>
        <strain evidence="1">Glfc:IPQL:Cfum</strain>
    </source>
</reference>
<name>A0ACC0KDH2_CHOFU</name>
<accession>A0ACC0KDH2</accession>
<organism evidence="1 2">
    <name type="scientific">Choristoneura fumiferana</name>
    <name type="common">Spruce budworm moth</name>
    <name type="synonym">Archips fumiferana</name>
    <dbReference type="NCBI Taxonomy" id="7141"/>
    <lineage>
        <taxon>Eukaryota</taxon>
        <taxon>Metazoa</taxon>
        <taxon>Ecdysozoa</taxon>
        <taxon>Arthropoda</taxon>
        <taxon>Hexapoda</taxon>
        <taxon>Insecta</taxon>
        <taxon>Pterygota</taxon>
        <taxon>Neoptera</taxon>
        <taxon>Endopterygota</taxon>
        <taxon>Lepidoptera</taxon>
        <taxon>Glossata</taxon>
        <taxon>Ditrysia</taxon>
        <taxon>Tortricoidea</taxon>
        <taxon>Tortricidae</taxon>
        <taxon>Tortricinae</taxon>
        <taxon>Choristoneura</taxon>
    </lineage>
</organism>
<keyword evidence="2" id="KW-1185">Reference proteome</keyword>
<dbReference type="EMBL" id="CM046121">
    <property type="protein sequence ID" value="KAI8434116.1"/>
    <property type="molecule type" value="Genomic_DNA"/>
</dbReference>
<dbReference type="Proteomes" id="UP001064048">
    <property type="component" value="Chromosome 21"/>
</dbReference>
<evidence type="ECO:0000313" key="2">
    <source>
        <dbReference type="Proteomes" id="UP001064048"/>
    </source>
</evidence>
<gene>
    <name evidence="1" type="ORF">MSG28_012255</name>
</gene>
<evidence type="ECO:0000313" key="1">
    <source>
        <dbReference type="EMBL" id="KAI8434116.1"/>
    </source>
</evidence>
<protein>
    <submittedName>
        <fullName evidence="1">Uncharacterized protein</fullName>
    </submittedName>
</protein>